<protein>
    <submittedName>
        <fullName evidence="2">Uncharacterized protein</fullName>
    </submittedName>
</protein>
<keyword evidence="1" id="KW-1133">Transmembrane helix</keyword>
<evidence type="ECO:0000313" key="3">
    <source>
        <dbReference type="Proteomes" id="UP000517547"/>
    </source>
</evidence>
<dbReference type="AlphaFoldDB" id="A0A7Y7Y6R6"/>
<accession>A0A7Y7Y6R6</accession>
<evidence type="ECO:0000313" key="2">
    <source>
        <dbReference type="EMBL" id="NWC18293.1"/>
    </source>
</evidence>
<dbReference type="Proteomes" id="UP000517547">
    <property type="component" value="Unassembled WGS sequence"/>
</dbReference>
<evidence type="ECO:0000256" key="1">
    <source>
        <dbReference type="SAM" id="Phobius"/>
    </source>
</evidence>
<reference evidence="2 3" key="1">
    <citation type="submission" date="2020-04" db="EMBL/GenBank/DDBJ databases">
        <title>Molecular characterization of pseudomonads from Agaricus bisporus reveal novel blotch 2 pathogens in Western Europe.</title>
        <authorList>
            <person name="Taparia T."/>
            <person name="Krijger M."/>
            <person name="Haynes E."/>
            <person name="Elpinstone J.G."/>
            <person name="Noble R."/>
            <person name="Van Der Wolf J."/>
        </authorList>
    </citation>
    <scope>NUCLEOTIDE SEQUENCE [LARGE SCALE GENOMIC DNA]</scope>
    <source>
        <strain evidence="2 3">IPO3738</strain>
    </source>
</reference>
<comment type="caution">
    <text evidence="2">The sequence shown here is derived from an EMBL/GenBank/DDBJ whole genome shotgun (WGS) entry which is preliminary data.</text>
</comment>
<name>A0A7Y7Y6R6_9PSED</name>
<sequence length="94" mass="10937">MPHTSDHNAPEPEQGRNWFAFLVTFIVCTAVFLGVYFVRLNLEVDREREALAERLVRCREQRLNTLSSPQFRAALQENCSSIEAEFLTRFGYAR</sequence>
<feature type="transmembrane region" description="Helical" evidence="1">
    <location>
        <begin position="18"/>
        <end position="38"/>
    </location>
</feature>
<proteinExistence type="predicted"/>
<organism evidence="2 3">
    <name type="scientific">Pseudomonas gingeri</name>
    <dbReference type="NCBI Taxonomy" id="117681"/>
    <lineage>
        <taxon>Bacteria</taxon>
        <taxon>Pseudomonadati</taxon>
        <taxon>Pseudomonadota</taxon>
        <taxon>Gammaproteobacteria</taxon>
        <taxon>Pseudomonadales</taxon>
        <taxon>Pseudomonadaceae</taxon>
        <taxon>Pseudomonas</taxon>
    </lineage>
</organism>
<gene>
    <name evidence="2" type="ORF">HX845_31890</name>
</gene>
<keyword evidence="1" id="KW-0472">Membrane</keyword>
<keyword evidence="1" id="KW-0812">Transmembrane</keyword>
<dbReference type="RefSeq" id="WP_017123898.1">
    <property type="nucleotide sequence ID" value="NZ_JACAPC010000014.1"/>
</dbReference>
<dbReference type="EMBL" id="JACAQE010000013">
    <property type="protein sequence ID" value="NWC18293.1"/>
    <property type="molecule type" value="Genomic_DNA"/>
</dbReference>